<dbReference type="InterPro" id="IPR056884">
    <property type="entry name" value="NPHP3-like_N"/>
</dbReference>
<dbReference type="Pfam" id="PF00400">
    <property type="entry name" value="WD40"/>
    <property type="match status" value="2"/>
</dbReference>
<evidence type="ECO:0000256" key="1">
    <source>
        <dbReference type="ARBA" id="ARBA00022574"/>
    </source>
</evidence>
<sequence length="628" mass="70357">THVGECMEGTREDILSEIVDWAADFTAPNILWLKGYPGVGKSTVATTLIEKLRSIGRLGSAFYFKREMADAMTPRALWRRTAYDLSRRYLPIRNHLVALLKANEDILDTPNVHTLFHQLILDPLTKTDDIPLENLPVVIIDALDECGGVDGQRSDHRASLMKMLGGWSRLPRRFKLVVTSRGESDIETLFSTTSHHLVEVLAGQTAKPNSSKDIMVFLGHQFVEIAVAYKSLPPGWPGLDVVRRLTEMAGGLFIWVDVIIKFIKQGAPQQRLAYILQRNVSGGLEALYSSILKVSFPSPSDEELRSFRAILGAVILLKNPLPISSLLPLLSIQSSTMEYICKQLQSVINCQGILRVHHQSFVDFIMDPTACPAGFWIDREVEHRYLARACLSTMNSGLRFNICGLKSSYIRNSDVQDLSSLVTSHISIHLSYSSYFWACHLAEIPFDEVVHGYLWEFMHERFLFWLEALSLMKGVNLASSMIKISVTWLRTYGQDARMACDMEKFVAAFANVISQSIPHIYLSALPFSPLNSVVRGEYMRKYPNTIAIQNGGQVSWPTIQKIFTGHSDTVMSVGFSPDGRRVVSGSNDKTVRIWDAETGDLVTQPFQGHEDWVTSVAFSPDGRRVVSG</sequence>
<dbReference type="SMART" id="SM00320">
    <property type="entry name" value="WD40"/>
    <property type="match status" value="2"/>
</dbReference>
<dbReference type="InterPro" id="IPR019775">
    <property type="entry name" value="WD40_repeat_CS"/>
</dbReference>
<dbReference type="PROSITE" id="PS50294">
    <property type="entry name" value="WD_REPEATS_REGION"/>
    <property type="match status" value="2"/>
</dbReference>
<accession>A0A0C2W5J0</accession>
<proteinExistence type="predicted"/>
<keyword evidence="6" id="KW-1185">Reference proteome</keyword>
<dbReference type="SUPFAM" id="SSF50978">
    <property type="entry name" value="WD40 repeat-like"/>
    <property type="match status" value="1"/>
</dbReference>
<name>A0A0C2W5J0_SERVB</name>
<dbReference type="InterPro" id="IPR027417">
    <property type="entry name" value="P-loop_NTPase"/>
</dbReference>
<dbReference type="Proteomes" id="UP000054097">
    <property type="component" value="Unassembled WGS sequence"/>
</dbReference>
<dbReference type="STRING" id="933852.A0A0C2W5J0"/>
<dbReference type="InterPro" id="IPR015943">
    <property type="entry name" value="WD40/YVTN_repeat-like_dom_sf"/>
</dbReference>
<reference evidence="6" key="2">
    <citation type="submission" date="2015-01" db="EMBL/GenBank/DDBJ databases">
        <title>Evolutionary Origins and Diversification of the Mycorrhizal Mutualists.</title>
        <authorList>
            <consortium name="DOE Joint Genome Institute"/>
            <consortium name="Mycorrhizal Genomics Consortium"/>
            <person name="Kohler A."/>
            <person name="Kuo A."/>
            <person name="Nagy L.G."/>
            <person name="Floudas D."/>
            <person name="Copeland A."/>
            <person name="Barry K.W."/>
            <person name="Cichocki N."/>
            <person name="Veneault-Fourrey C."/>
            <person name="LaButti K."/>
            <person name="Lindquist E.A."/>
            <person name="Lipzen A."/>
            <person name="Lundell T."/>
            <person name="Morin E."/>
            <person name="Murat C."/>
            <person name="Riley R."/>
            <person name="Ohm R."/>
            <person name="Sun H."/>
            <person name="Tunlid A."/>
            <person name="Henrissat B."/>
            <person name="Grigoriev I.V."/>
            <person name="Hibbett D.S."/>
            <person name="Martin F."/>
        </authorList>
    </citation>
    <scope>NUCLEOTIDE SEQUENCE [LARGE SCALE GENOMIC DNA]</scope>
    <source>
        <strain evidence="6">MAFF 305830</strain>
    </source>
</reference>
<dbReference type="AlphaFoldDB" id="A0A0C2W5J0"/>
<keyword evidence="1 3" id="KW-0853">WD repeat</keyword>
<evidence type="ECO:0000313" key="5">
    <source>
        <dbReference type="EMBL" id="KIM21698.1"/>
    </source>
</evidence>
<dbReference type="PANTHER" id="PTHR10039:SF16">
    <property type="entry name" value="GPI INOSITOL-DEACYLASE"/>
    <property type="match status" value="1"/>
</dbReference>
<dbReference type="InterPro" id="IPR036322">
    <property type="entry name" value="WD40_repeat_dom_sf"/>
</dbReference>
<dbReference type="InterPro" id="IPR001680">
    <property type="entry name" value="WD40_rpt"/>
</dbReference>
<dbReference type="Gene3D" id="2.130.10.10">
    <property type="entry name" value="YVTN repeat-like/Quinoprotein amine dehydrogenase"/>
    <property type="match status" value="1"/>
</dbReference>
<dbReference type="PANTHER" id="PTHR10039">
    <property type="entry name" value="AMELOGENIN"/>
    <property type="match status" value="1"/>
</dbReference>
<feature type="non-terminal residue" evidence="5">
    <location>
        <position position="1"/>
    </location>
</feature>
<dbReference type="EMBL" id="KN824374">
    <property type="protein sequence ID" value="KIM21698.1"/>
    <property type="molecule type" value="Genomic_DNA"/>
</dbReference>
<feature type="repeat" description="WD" evidence="3">
    <location>
        <begin position="606"/>
        <end position="628"/>
    </location>
</feature>
<protein>
    <recommendedName>
        <fullName evidence="4">Nephrocystin 3-like N-terminal domain-containing protein</fullName>
    </recommendedName>
</protein>
<dbReference type="Gene3D" id="3.40.50.300">
    <property type="entry name" value="P-loop containing nucleotide triphosphate hydrolases"/>
    <property type="match status" value="1"/>
</dbReference>
<feature type="domain" description="Nephrocystin 3-like N-terminal" evidence="4">
    <location>
        <begin position="10"/>
        <end position="181"/>
    </location>
</feature>
<keyword evidence="2" id="KW-0677">Repeat</keyword>
<dbReference type="SUPFAM" id="SSF52540">
    <property type="entry name" value="P-loop containing nucleoside triphosphate hydrolases"/>
    <property type="match status" value="1"/>
</dbReference>
<evidence type="ECO:0000313" key="6">
    <source>
        <dbReference type="Proteomes" id="UP000054097"/>
    </source>
</evidence>
<dbReference type="HOGENOM" id="CLU_000288_6_0_1"/>
<feature type="non-terminal residue" evidence="5">
    <location>
        <position position="628"/>
    </location>
</feature>
<feature type="repeat" description="WD" evidence="3">
    <location>
        <begin position="563"/>
        <end position="604"/>
    </location>
</feature>
<evidence type="ECO:0000259" key="4">
    <source>
        <dbReference type="Pfam" id="PF24883"/>
    </source>
</evidence>
<gene>
    <name evidence="5" type="ORF">M408DRAFT_58150</name>
</gene>
<evidence type="ECO:0000256" key="2">
    <source>
        <dbReference type="ARBA" id="ARBA00022737"/>
    </source>
</evidence>
<dbReference type="OrthoDB" id="4760524at2759"/>
<dbReference type="Pfam" id="PF24883">
    <property type="entry name" value="NPHP3_N"/>
    <property type="match status" value="1"/>
</dbReference>
<organism evidence="5 6">
    <name type="scientific">Serendipita vermifera MAFF 305830</name>
    <dbReference type="NCBI Taxonomy" id="933852"/>
    <lineage>
        <taxon>Eukaryota</taxon>
        <taxon>Fungi</taxon>
        <taxon>Dikarya</taxon>
        <taxon>Basidiomycota</taxon>
        <taxon>Agaricomycotina</taxon>
        <taxon>Agaricomycetes</taxon>
        <taxon>Sebacinales</taxon>
        <taxon>Serendipitaceae</taxon>
        <taxon>Serendipita</taxon>
    </lineage>
</organism>
<dbReference type="PROSITE" id="PS50082">
    <property type="entry name" value="WD_REPEATS_2"/>
    <property type="match status" value="2"/>
</dbReference>
<dbReference type="PROSITE" id="PS00678">
    <property type="entry name" value="WD_REPEATS_1"/>
    <property type="match status" value="1"/>
</dbReference>
<reference evidence="5 6" key="1">
    <citation type="submission" date="2014-04" db="EMBL/GenBank/DDBJ databases">
        <authorList>
            <consortium name="DOE Joint Genome Institute"/>
            <person name="Kuo A."/>
            <person name="Zuccaro A."/>
            <person name="Kohler A."/>
            <person name="Nagy L.G."/>
            <person name="Floudas D."/>
            <person name="Copeland A."/>
            <person name="Barry K.W."/>
            <person name="Cichocki N."/>
            <person name="Veneault-Fourrey C."/>
            <person name="LaButti K."/>
            <person name="Lindquist E.A."/>
            <person name="Lipzen A."/>
            <person name="Lundell T."/>
            <person name="Morin E."/>
            <person name="Murat C."/>
            <person name="Sun H."/>
            <person name="Tunlid A."/>
            <person name="Henrissat B."/>
            <person name="Grigoriev I.V."/>
            <person name="Hibbett D.S."/>
            <person name="Martin F."/>
            <person name="Nordberg H.P."/>
            <person name="Cantor M.N."/>
            <person name="Hua S.X."/>
        </authorList>
    </citation>
    <scope>NUCLEOTIDE SEQUENCE [LARGE SCALE GENOMIC DNA]</scope>
    <source>
        <strain evidence="5 6">MAFF 305830</strain>
    </source>
</reference>
<evidence type="ECO:0000256" key="3">
    <source>
        <dbReference type="PROSITE-ProRule" id="PRU00221"/>
    </source>
</evidence>